<dbReference type="Gene3D" id="6.10.140.1330">
    <property type="match status" value="1"/>
</dbReference>
<proteinExistence type="predicted"/>
<evidence type="ECO:0000256" key="5">
    <source>
        <dbReference type="ARBA" id="ARBA00022989"/>
    </source>
</evidence>
<dbReference type="Proteomes" id="UP000239814">
    <property type="component" value="Chromosome"/>
</dbReference>
<dbReference type="InterPro" id="IPR006153">
    <property type="entry name" value="Cation/H_exchanger_TM"/>
</dbReference>
<evidence type="ECO:0000256" key="4">
    <source>
        <dbReference type="ARBA" id="ARBA00022692"/>
    </source>
</evidence>
<dbReference type="KEGG" id="git:C6V83_05390"/>
<evidence type="ECO:0000256" key="7">
    <source>
        <dbReference type="ARBA" id="ARBA00023065"/>
    </source>
</evidence>
<evidence type="ECO:0000256" key="10">
    <source>
        <dbReference type="SAM" id="Phobius"/>
    </source>
</evidence>
<keyword evidence="7" id="KW-0406">Ion transport</keyword>
<dbReference type="PANTHER" id="PTHR10110">
    <property type="entry name" value="SODIUM/HYDROGEN EXCHANGER"/>
    <property type="match status" value="1"/>
</dbReference>
<evidence type="ECO:0000256" key="2">
    <source>
        <dbReference type="ARBA" id="ARBA00022448"/>
    </source>
</evidence>
<dbReference type="GO" id="GO:0005886">
    <property type="term" value="C:plasma membrane"/>
    <property type="evidence" value="ECO:0007669"/>
    <property type="project" value="UniProtKB-SubCell"/>
</dbReference>
<feature type="transmembrane region" description="Helical" evidence="10">
    <location>
        <begin position="89"/>
        <end position="111"/>
    </location>
</feature>
<evidence type="ECO:0000313" key="13">
    <source>
        <dbReference type="Proteomes" id="UP000239814"/>
    </source>
</evidence>
<dbReference type="AlphaFoldDB" id="A0A2S0KDM3"/>
<feature type="transmembrane region" description="Helical" evidence="10">
    <location>
        <begin position="183"/>
        <end position="204"/>
    </location>
</feature>
<dbReference type="GO" id="GO:0098719">
    <property type="term" value="P:sodium ion import across plasma membrane"/>
    <property type="evidence" value="ECO:0007669"/>
    <property type="project" value="TreeGrafter"/>
</dbReference>
<feature type="domain" description="Cation/H+ exchanger transmembrane" evidence="11">
    <location>
        <begin position="19"/>
        <end position="445"/>
    </location>
</feature>
<dbReference type="EMBL" id="CP027433">
    <property type="protein sequence ID" value="AVL99797.1"/>
    <property type="molecule type" value="Genomic_DNA"/>
</dbReference>
<feature type="transmembrane region" description="Helical" evidence="10">
    <location>
        <begin position="6"/>
        <end position="23"/>
    </location>
</feature>
<dbReference type="OrthoDB" id="57886at2"/>
<feature type="transmembrane region" description="Helical" evidence="10">
    <location>
        <begin position="275"/>
        <end position="294"/>
    </location>
</feature>
<dbReference type="InterPro" id="IPR018422">
    <property type="entry name" value="Cation/H_exchanger_CPA1"/>
</dbReference>
<comment type="subcellular location">
    <subcellularLocation>
        <location evidence="1">Cell membrane</location>
        <topology evidence="1">Multi-pass membrane protein</topology>
    </subcellularLocation>
</comment>
<keyword evidence="6" id="KW-0915">Sodium</keyword>
<evidence type="ECO:0000256" key="3">
    <source>
        <dbReference type="ARBA" id="ARBA00022475"/>
    </source>
</evidence>
<feature type="transmembrane region" description="Helical" evidence="10">
    <location>
        <begin position="420"/>
        <end position="447"/>
    </location>
</feature>
<reference evidence="12 13" key="1">
    <citation type="submission" date="2018-03" db="EMBL/GenBank/DDBJ databases">
        <title>Characteristics and genome of n-alkane degrading marine bacteria Gordonia iterans isolated from crude oil contaminated in Tae-an, South Korea.</title>
        <authorList>
            <person name="Lee S.-S."/>
            <person name="Kim H."/>
        </authorList>
    </citation>
    <scope>NUCLEOTIDE SEQUENCE [LARGE SCALE GENOMIC DNA]</scope>
    <source>
        <strain evidence="12 13">Co17</strain>
    </source>
</reference>
<organism evidence="12 13">
    <name type="scientific">Gordonia iterans</name>
    <dbReference type="NCBI Taxonomy" id="1004901"/>
    <lineage>
        <taxon>Bacteria</taxon>
        <taxon>Bacillati</taxon>
        <taxon>Actinomycetota</taxon>
        <taxon>Actinomycetes</taxon>
        <taxon>Mycobacteriales</taxon>
        <taxon>Gordoniaceae</taxon>
        <taxon>Gordonia</taxon>
    </lineage>
</organism>
<keyword evidence="3" id="KW-1003">Cell membrane</keyword>
<feature type="transmembrane region" description="Helical" evidence="10">
    <location>
        <begin position="306"/>
        <end position="332"/>
    </location>
</feature>
<evidence type="ECO:0000256" key="8">
    <source>
        <dbReference type="ARBA" id="ARBA00023136"/>
    </source>
</evidence>
<name>A0A2S0KDM3_9ACTN</name>
<keyword evidence="13" id="KW-1185">Reference proteome</keyword>
<dbReference type="GO" id="GO:0015386">
    <property type="term" value="F:potassium:proton antiporter activity"/>
    <property type="evidence" value="ECO:0007669"/>
    <property type="project" value="TreeGrafter"/>
</dbReference>
<dbReference type="PANTHER" id="PTHR10110:SF86">
    <property type="entry name" value="SODIUM_HYDROGEN EXCHANGER 7"/>
    <property type="match status" value="1"/>
</dbReference>
<feature type="transmembrane region" description="Helical" evidence="10">
    <location>
        <begin position="235"/>
        <end position="255"/>
    </location>
</feature>
<protein>
    <submittedName>
        <fullName evidence="12">Cation:proton antiporter</fullName>
    </submittedName>
</protein>
<dbReference type="GO" id="GO:0051453">
    <property type="term" value="P:regulation of intracellular pH"/>
    <property type="evidence" value="ECO:0007669"/>
    <property type="project" value="TreeGrafter"/>
</dbReference>
<feature type="transmembrane region" description="Helical" evidence="10">
    <location>
        <begin position="30"/>
        <end position="48"/>
    </location>
</feature>
<evidence type="ECO:0000313" key="12">
    <source>
        <dbReference type="EMBL" id="AVL99797.1"/>
    </source>
</evidence>
<keyword evidence="5 10" id="KW-1133">Transmembrane helix</keyword>
<dbReference type="RefSeq" id="WP_105941529.1">
    <property type="nucleotide sequence ID" value="NZ_CP027433.1"/>
</dbReference>
<keyword evidence="4 10" id="KW-0812">Transmembrane</keyword>
<accession>A0A2S0KDM3</accession>
<evidence type="ECO:0000256" key="9">
    <source>
        <dbReference type="ARBA" id="ARBA00023201"/>
    </source>
</evidence>
<evidence type="ECO:0000256" key="6">
    <source>
        <dbReference type="ARBA" id="ARBA00023053"/>
    </source>
</evidence>
<evidence type="ECO:0000256" key="1">
    <source>
        <dbReference type="ARBA" id="ARBA00004651"/>
    </source>
</evidence>
<feature type="transmembrane region" description="Helical" evidence="10">
    <location>
        <begin position="60"/>
        <end position="77"/>
    </location>
</feature>
<feature type="transmembrane region" description="Helical" evidence="10">
    <location>
        <begin position="211"/>
        <end position="229"/>
    </location>
</feature>
<evidence type="ECO:0000259" key="11">
    <source>
        <dbReference type="Pfam" id="PF00999"/>
    </source>
</evidence>
<keyword evidence="9" id="KW-0739">Sodium transport</keyword>
<sequence>MISVDPTEYVTIAVVCVLAVTAANTLAPRLRIAAPLLLVAVGVGVSFVPRVPEISVNPEIILVLVLPPLLYAAARAMPVMDFKRDFGTIGALSIVLVLISSLVLGAFFTAILPDVDYALGVALGAILSPTDAVATGTIKRLGAPNRIVTVLSGESLFNDATSLVLLRAAVAATAGGISLGGVVVNFVWAMVGAVLVGAVVGALLGRLQARIRVPALATAVSFTAPYIAFVPAELIGASGLVGAVAAGLVSSRIAVRRHSAAQRSSDAQNWRMVEVLLEGGVFLLMGLELATLVTDVSREHDTWLHALWPAALALTLALVVRAVFMMPLVWWLDKRAGRLISREDSLAALKDALSDGRAAEDTAARRYRVAIDRRLSDIAYYRTEAMGPREGMAVVWGGLRGVVTLAAAQTLPAETPHRSLLILIAFFVAGLSLSIQGGLMAPVLRLLRLPDQSEQERAERARLHGEMLDVAGRVLDDPRVIGDDPALAERVRLVRGLETPDVDVEQNALDTRLKTAAELRRVRLTVIEEQRRRLLGLRERRAYSSAALTAELAKLDAEEISLTL</sequence>
<keyword evidence="8 10" id="KW-0472">Membrane</keyword>
<dbReference type="GO" id="GO:0015385">
    <property type="term" value="F:sodium:proton antiporter activity"/>
    <property type="evidence" value="ECO:0007669"/>
    <property type="project" value="InterPro"/>
</dbReference>
<keyword evidence="2" id="KW-0813">Transport</keyword>
<dbReference type="Pfam" id="PF00999">
    <property type="entry name" value="Na_H_Exchanger"/>
    <property type="match status" value="1"/>
</dbReference>
<gene>
    <name evidence="12" type="ORF">C6V83_05390</name>
</gene>